<protein>
    <submittedName>
        <fullName evidence="5">TrmA protein</fullName>
    </submittedName>
</protein>
<evidence type="ECO:0000313" key="6">
    <source>
        <dbReference type="Proteomes" id="UP000604046"/>
    </source>
</evidence>
<dbReference type="Gene3D" id="3.40.50.150">
    <property type="entry name" value="Vaccinia Virus protein VP39"/>
    <property type="match status" value="2"/>
</dbReference>
<dbReference type="GO" id="GO:0030697">
    <property type="term" value="F:tRNA (uracil(54)-C5)-methyltransferase activity, S-adenosyl methionine-dependent"/>
    <property type="evidence" value="ECO:0007669"/>
    <property type="project" value="InterPro"/>
</dbReference>
<dbReference type="PANTHER" id="PTHR47790">
    <property type="entry name" value="TRNA/TMRNA (URACIL-C(5))-METHYLTRANSFERASE"/>
    <property type="match status" value="1"/>
</dbReference>
<keyword evidence="4" id="KW-0819">tRNA processing</keyword>
<dbReference type="Gene3D" id="2.40.50.1070">
    <property type="match status" value="1"/>
</dbReference>
<dbReference type="GO" id="GO:0000049">
    <property type="term" value="F:tRNA binding"/>
    <property type="evidence" value="ECO:0007669"/>
    <property type="project" value="TreeGrafter"/>
</dbReference>
<dbReference type="SUPFAM" id="SSF53335">
    <property type="entry name" value="S-adenosyl-L-methionine-dependent methyltransferases"/>
    <property type="match status" value="1"/>
</dbReference>
<name>A0A812G3F8_9DINO</name>
<evidence type="ECO:0000256" key="2">
    <source>
        <dbReference type="ARBA" id="ARBA00022679"/>
    </source>
</evidence>
<sequence length="554" mass="59299">MKEACAFYDAVRKDARRCDPGTVVDVCGGHGALGMLFVAHGIAQRAVIIDQSKPPSHDLLRAAWSEYLGPSAVAYDERPLRQAGKGDSAKHVLVVACHACQHLAREIVDCCLVRRTAFAVCPCCPKDPDGSIQAAAAAMGVDFRAAMILAEMGRVAPQCRVALRTFDSQISPHNRIIFGRFDDCDPPVQTAVAETPKDADRRIPSGYAGAEDRLRRAYERAHDHARGAASSGSAGLWSTEEALASVRRGDDELHRKTDAVHELLAPLRGAGNLAAALETLEIRESPREHFRARTIVSVGASPSEGSDGAGLFRYVPDGDRSMTLEANISKETLLPQISAALPAIAELLGSSELGEMLRGLRCVKFHGTLGGSPPQLLVCFVYGPEAAPLEGCPLDELRASLAEALSAVGQTAEVATMASAKGASRCCPEGRDFVDEVLEIPGRGALRYRQPFGQFSNPNPHIAIATAEWLADIVRTELGGTTDLLELYCGAGSHTLVLAPLFRHVLAVEINRHLVTAAQPLGNDAPFQRSSYVFVLGFVDYSIKPSGITWQPMA</sequence>
<comment type="caution">
    <text evidence="5">The sequence shown here is derived from an EMBL/GenBank/DDBJ whole genome shotgun (WGS) entry which is preliminary data.</text>
</comment>
<dbReference type="InterPro" id="IPR029063">
    <property type="entry name" value="SAM-dependent_MTases_sf"/>
</dbReference>
<evidence type="ECO:0000256" key="3">
    <source>
        <dbReference type="ARBA" id="ARBA00022691"/>
    </source>
</evidence>
<organism evidence="5 6">
    <name type="scientific">Symbiodinium natans</name>
    <dbReference type="NCBI Taxonomy" id="878477"/>
    <lineage>
        <taxon>Eukaryota</taxon>
        <taxon>Sar</taxon>
        <taxon>Alveolata</taxon>
        <taxon>Dinophyceae</taxon>
        <taxon>Suessiales</taxon>
        <taxon>Symbiodiniaceae</taxon>
        <taxon>Symbiodinium</taxon>
    </lineage>
</organism>
<dbReference type="GO" id="GO:0008033">
    <property type="term" value="P:tRNA processing"/>
    <property type="evidence" value="ECO:0007669"/>
    <property type="project" value="UniProtKB-KW"/>
</dbReference>
<evidence type="ECO:0000313" key="5">
    <source>
        <dbReference type="EMBL" id="CAE6911912.1"/>
    </source>
</evidence>
<dbReference type="EMBL" id="CAJNDS010000002">
    <property type="protein sequence ID" value="CAE6911912.1"/>
    <property type="molecule type" value="Genomic_DNA"/>
</dbReference>
<proteinExistence type="predicted"/>
<dbReference type="GO" id="GO:0019843">
    <property type="term" value="F:rRNA binding"/>
    <property type="evidence" value="ECO:0007669"/>
    <property type="project" value="TreeGrafter"/>
</dbReference>
<gene>
    <name evidence="5" type="primary">trmA</name>
    <name evidence="5" type="ORF">SNAT2548_LOCUS143</name>
</gene>
<dbReference type="InterPro" id="IPR010280">
    <property type="entry name" value="U5_MeTrfase_fam"/>
</dbReference>
<keyword evidence="6" id="KW-1185">Reference proteome</keyword>
<dbReference type="GO" id="GO:0005829">
    <property type="term" value="C:cytosol"/>
    <property type="evidence" value="ECO:0007669"/>
    <property type="project" value="TreeGrafter"/>
</dbReference>
<dbReference type="OrthoDB" id="431978at2759"/>
<dbReference type="AlphaFoldDB" id="A0A812G3F8"/>
<keyword evidence="1" id="KW-0489">Methyltransferase</keyword>
<dbReference type="GO" id="GO:0032259">
    <property type="term" value="P:methylation"/>
    <property type="evidence" value="ECO:0007669"/>
    <property type="project" value="UniProtKB-KW"/>
</dbReference>
<accession>A0A812G3F8</accession>
<dbReference type="PANTHER" id="PTHR47790:SF2">
    <property type="entry name" value="TRNA_TMRNA (URACIL-C(5))-METHYLTRANSFERASE"/>
    <property type="match status" value="1"/>
</dbReference>
<keyword evidence="2" id="KW-0808">Transferase</keyword>
<reference evidence="5" key="1">
    <citation type="submission" date="2021-02" db="EMBL/GenBank/DDBJ databases">
        <authorList>
            <person name="Dougan E. K."/>
            <person name="Rhodes N."/>
            <person name="Thang M."/>
            <person name="Chan C."/>
        </authorList>
    </citation>
    <scope>NUCLEOTIDE SEQUENCE</scope>
</reference>
<keyword evidence="3" id="KW-0949">S-adenosyl-L-methionine</keyword>
<dbReference type="InterPro" id="IPR011869">
    <property type="entry name" value="TrmA_MeTrfase"/>
</dbReference>
<dbReference type="Pfam" id="PF05958">
    <property type="entry name" value="tRNA_U5-meth_tr"/>
    <property type="match status" value="1"/>
</dbReference>
<evidence type="ECO:0000256" key="4">
    <source>
        <dbReference type="ARBA" id="ARBA00022694"/>
    </source>
</evidence>
<dbReference type="Proteomes" id="UP000604046">
    <property type="component" value="Unassembled WGS sequence"/>
</dbReference>
<evidence type="ECO:0000256" key="1">
    <source>
        <dbReference type="ARBA" id="ARBA00022603"/>
    </source>
</evidence>